<evidence type="ECO:0000313" key="5">
    <source>
        <dbReference type="Proteomes" id="UP000187203"/>
    </source>
</evidence>
<dbReference type="STRING" id="93759.A0A1R3IN65"/>
<proteinExistence type="inferred from homology"/>
<dbReference type="Gene3D" id="3.40.50.2000">
    <property type="entry name" value="Glycogen Phosphorylase B"/>
    <property type="match status" value="1"/>
</dbReference>
<dbReference type="SUPFAM" id="SSF53756">
    <property type="entry name" value="UDP-Glycosyltransferase/glycogen phosphorylase"/>
    <property type="match status" value="1"/>
</dbReference>
<reference evidence="5" key="1">
    <citation type="submission" date="2013-09" db="EMBL/GenBank/DDBJ databases">
        <title>Corchorus olitorius genome sequencing.</title>
        <authorList>
            <person name="Alam M."/>
            <person name="Haque M.S."/>
            <person name="Islam M.S."/>
            <person name="Emdad E.M."/>
            <person name="Islam M.M."/>
            <person name="Ahmed B."/>
            <person name="Halim A."/>
            <person name="Hossen Q.M.M."/>
            <person name="Hossain M.Z."/>
            <person name="Ahmed R."/>
            <person name="Khan M.M."/>
            <person name="Islam R."/>
            <person name="Rashid M.M."/>
            <person name="Khan S.A."/>
            <person name="Rahman M.S."/>
            <person name="Alam M."/>
            <person name="Yahiya A.S."/>
            <person name="Khan M.S."/>
            <person name="Azam M.S."/>
            <person name="Haque T."/>
            <person name="Lashkar M.Z.H."/>
            <person name="Akhand A.I."/>
            <person name="Morshed G."/>
            <person name="Roy S."/>
            <person name="Uddin K.S."/>
            <person name="Rabeya T."/>
            <person name="Hossain A.S."/>
            <person name="Chowdhury A."/>
            <person name="Snigdha A.R."/>
            <person name="Mortoza M.S."/>
            <person name="Matin S.A."/>
            <person name="Hoque S.M.E."/>
            <person name="Islam M.K."/>
            <person name="Roy D.K."/>
            <person name="Haider R."/>
            <person name="Moosa M.M."/>
            <person name="Elias S.M."/>
            <person name="Hasan A.M."/>
            <person name="Jahan S."/>
            <person name="Shafiuddin M."/>
            <person name="Mahmood N."/>
            <person name="Shommy N.S."/>
        </authorList>
    </citation>
    <scope>NUCLEOTIDE SEQUENCE [LARGE SCALE GENOMIC DNA]</scope>
    <source>
        <strain evidence="5">cv. O-4</strain>
    </source>
</reference>
<comment type="similarity">
    <text evidence="1">Belongs to the UDP-glycosyltransferase family.</text>
</comment>
<dbReference type="OrthoDB" id="5835829at2759"/>
<gene>
    <name evidence="4" type="ORF">COLO4_22240</name>
</gene>
<keyword evidence="2" id="KW-0808">Transferase</keyword>
<dbReference type="PANTHER" id="PTHR48047:SF229">
    <property type="entry name" value="UDP-GLYCOSYLTRANSFERASE 73C3-RELATED"/>
    <property type="match status" value="1"/>
</dbReference>
<dbReference type="AlphaFoldDB" id="A0A1R3IN65"/>
<keyword evidence="5" id="KW-1185">Reference proteome</keyword>
<name>A0A1R3IN65_9ROSI</name>
<dbReference type="EMBL" id="AWUE01017895">
    <property type="protein sequence ID" value="OMO84029.1"/>
    <property type="molecule type" value="Genomic_DNA"/>
</dbReference>
<evidence type="ECO:0000313" key="4">
    <source>
        <dbReference type="EMBL" id="OMO84029.1"/>
    </source>
</evidence>
<evidence type="ECO:0000256" key="3">
    <source>
        <dbReference type="SAM" id="MobiDB-lite"/>
    </source>
</evidence>
<evidence type="ECO:0000256" key="1">
    <source>
        <dbReference type="ARBA" id="ARBA00009995"/>
    </source>
</evidence>
<dbReference type="PANTHER" id="PTHR48047">
    <property type="entry name" value="GLYCOSYLTRANSFERASE"/>
    <property type="match status" value="1"/>
</dbReference>
<protein>
    <submittedName>
        <fullName evidence="4">UDP-glucosyltransferase</fullName>
    </submittedName>
</protein>
<dbReference type="GO" id="GO:0035251">
    <property type="term" value="F:UDP-glucosyltransferase activity"/>
    <property type="evidence" value="ECO:0007669"/>
    <property type="project" value="TreeGrafter"/>
</dbReference>
<dbReference type="Proteomes" id="UP000187203">
    <property type="component" value="Unassembled WGS sequence"/>
</dbReference>
<feature type="region of interest" description="Disordered" evidence="3">
    <location>
        <begin position="191"/>
        <end position="217"/>
    </location>
</feature>
<sequence length="217" mass="24555">MAKVLAHHGQQVTIVMTPLNELAPEYFPFFTAANLMEEAVMKLFEKLTPLPNCIISDRLLHYTTKIATKFQVPSISFRGSCCLWPLCLHNIHSSRILDSITSSSEYFIVPGLPVKLEFTKVQHVLHYASKIASKFQVEGVYVVHTKKREATISMEQNPSNLKPQTSCQVYWYNEGWKSKQAIDQLLDEEQSKGNREGEMAKGAQLKSSVNPVNKLIT</sequence>
<accession>A0A1R3IN65</accession>
<evidence type="ECO:0000256" key="2">
    <source>
        <dbReference type="ARBA" id="ARBA00022676"/>
    </source>
</evidence>
<feature type="compositionally biased region" description="Polar residues" evidence="3">
    <location>
        <begin position="205"/>
        <end position="217"/>
    </location>
</feature>
<keyword evidence="2" id="KW-0328">Glycosyltransferase</keyword>
<comment type="caution">
    <text evidence="4">The sequence shown here is derived from an EMBL/GenBank/DDBJ whole genome shotgun (WGS) entry which is preliminary data.</text>
</comment>
<organism evidence="4 5">
    <name type="scientific">Corchorus olitorius</name>
    <dbReference type="NCBI Taxonomy" id="93759"/>
    <lineage>
        <taxon>Eukaryota</taxon>
        <taxon>Viridiplantae</taxon>
        <taxon>Streptophyta</taxon>
        <taxon>Embryophyta</taxon>
        <taxon>Tracheophyta</taxon>
        <taxon>Spermatophyta</taxon>
        <taxon>Magnoliopsida</taxon>
        <taxon>eudicotyledons</taxon>
        <taxon>Gunneridae</taxon>
        <taxon>Pentapetalae</taxon>
        <taxon>rosids</taxon>
        <taxon>malvids</taxon>
        <taxon>Malvales</taxon>
        <taxon>Malvaceae</taxon>
        <taxon>Grewioideae</taxon>
        <taxon>Apeibeae</taxon>
        <taxon>Corchorus</taxon>
    </lineage>
</organism>